<dbReference type="SUPFAM" id="SSF141868">
    <property type="entry name" value="EAL domain-like"/>
    <property type="match status" value="1"/>
</dbReference>
<dbReference type="PROSITE" id="PS50883">
    <property type="entry name" value="EAL"/>
    <property type="match status" value="1"/>
</dbReference>
<feature type="domain" description="PAC" evidence="3">
    <location>
        <begin position="490"/>
        <end position="542"/>
    </location>
</feature>
<dbReference type="InterPro" id="IPR013656">
    <property type="entry name" value="PAS_4"/>
</dbReference>
<dbReference type="InterPro" id="IPR043128">
    <property type="entry name" value="Rev_trsase/Diguanyl_cyclase"/>
</dbReference>
<dbReference type="SMART" id="SM00052">
    <property type="entry name" value="EAL"/>
    <property type="match status" value="1"/>
</dbReference>
<dbReference type="InterPro" id="IPR033425">
    <property type="entry name" value="MASE3"/>
</dbReference>
<dbReference type="Gene3D" id="3.30.450.20">
    <property type="entry name" value="PAS domain"/>
    <property type="match status" value="2"/>
</dbReference>
<dbReference type="InterPro" id="IPR000014">
    <property type="entry name" value="PAS"/>
</dbReference>
<dbReference type="Pfam" id="PF00990">
    <property type="entry name" value="GGDEF"/>
    <property type="match status" value="1"/>
</dbReference>
<dbReference type="PROSITE" id="PS50113">
    <property type="entry name" value="PAC"/>
    <property type="match status" value="2"/>
</dbReference>
<evidence type="ECO:0000256" key="1">
    <source>
        <dbReference type="SAM" id="Phobius"/>
    </source>
</evidence>
<dbReference type="CDD" id="cd01949">
    <property type="entry name" value="GGDEF"/>
    <property type="match status" value="1"/>
</dbReference>
<evidence type="ECO:0000259" key="2">
    <source>
        <dbReference type="PROSITE" id="PS50112"/>
    </source>
</evidence>
<dbReference type="OrthoDB" id="9762141at2"/>
<feature type="transmembrane region" description="Helical" evidence="1">
    <location>
        <begin position="155"/>
        <end position="173"/>
    </location>
</feature>
<evidence type="ECO:0000259" key="5">
    <source>
        <dbReference type="PROSITE" id="PS50887"/>
    </source>
</evidence>
<dbReference type="SUPFAM" id="SSF55785">
    <property type="entry name" value="PYP-like sensor domain (PAS domain)"/>
    <property type="match status" value="2"/>
</dbReference>
<feature type="domain" description="PAS" evidence="2">
    <location>
        <begin position="417"/>
        <end position="463"/>
    </location>
</feature>
<dbReference type="PROSITE" id="PS50887">
    <property type="entry name" value="GGDEF"/>
    <property type="match status" value="1"/>
</dbReference>
<reference evidence="7" key="1">
    <citation type="submission" date="2017-11" db="EMBL/GenBank/DDBJ databases">
        <title>Complete Genome Sequence of Kyrpidia sp. Strain EA-1, a thermophilic, hydrogen-oxidizing Bacterium, isolated from the Azores.</title>
        <authorList>
            <person name="Reiner J.E."/>
            <person name="Lapp C.J."/>
            <person name="Bunk B."/>
            <person name="Gescher J."/>
        </authorList>
    </citation>
    <scope>NUCLEOTIDE SEQUENCE [LARGE SCALE GENOMIC DNA]</scope>
    <source>
        <strain evidence="7">EA-1</strain>
    </source>
</reference>
<feature type="transmembrane region" description="Helical" evidence="1">
    <location>
        <begin position="50"/>
        <end position="71"/>
    </location>
</feature>
<dbReference type="CDD" id="cd01948">
    <property type="entry name" value="EAL"/>
    <property type="match status" value="1"/>
</dbReference>
<feature type="domain" description="EAL" evidence="4">
    <location>
        <begin position="714"/>
        <end position="968"/>
    </location>
</feature>
<dbReference type="SMART" id="SM00267">
    <property type="entry name" value="GGDEF"/>
    <property type="match status" value="1"/>
</dbReference>
<feature type="domain" description="GGDEF" evidence="5">
    <location>
        <begin position="573"/>
        <end position="706"/>
    </location>
</feature>
<evidence type="ECO:0000313" key="6">
    <source>
        <dbReference type="EMBL" id="ATY86295.1"/>
    </source>
</evidence>
<feature type="transmembrane region" description="Helical" evidence="1">
    <location>
        <begin position="123"/>
        <end position="143"/>
    </location>
</feature>
<feature type="domain" description="PAC" evidence="3">
    <location>
        <begin position="362"/>
        <end position="420"/>
    </location>
</feature>
<dbReference type="Pfam" id="PF08448">
    <property type="entry name" value="PAS_4"/>
    <property type="match status" value="1"/>
</dbReference>
<dbReference type="InterPro" id="IPR000700">
    <property type="entry name" value="PAS-assoc_C"/>
</dbReference>
<feature type="transmembrane region" description="Helical" evidence="1">
    <location>
        <begin position="83"/>
        <end position="103"/>
    </location>
</feature>
<dbReference type="Proteomes" id="UP000231932">
    <property type="component" value="Chromosome"/>
</dbReference>
<dbReference type="FunFam" id="3.20.20.450:FF:000001">
    <property type="entry name" value="Cyclic di-GMP phosphodiesterase yahA"/>
    <property type="match status" value="1"/>
</dbReference>
<dbReference type="SMART" id="SM00086">
    <property type="entry name" value="PAC"/>
    <property type="match status" value="2"/>
</dbReference>
<dbReference type="CDD" id="cd00130">
    <property type="entry name" value="PAS"/>
    <property type="match status" value="2"/>
</dbReference>
<keyword evidence="7" id="KW-1185">Reference proteome</keyword>
<feature type="transmembrane region" description="Helical" evidence="1">
    <location>
        <begin position="193"/>
        <end position="211"/>
    </location>
</feature>
<proteinExistence type="predicted"/>
<dbReference type="InterPro" id="IPR001633">
    <property type="entry name" value="EAL_dom"/>
</dbReference>
<name>A0A2K8NB01_9BACL</name>
<evidence type="ECO:0000313" key="7">
    <source>
        <dbReference type="Proteomes" id="UP000231932"/>
    </source>
</evidence>
<dbReference type="EMBL" id="CP024955">
    <property type="protein sequence ID" value="ATY86295.1"/>
    <property type="molecule type" value="Genomic_DNA"/>
</dbReference>
<dbReference type="KEGG" id="kyr:CVV65_16285"/>
<dbReference type="NCBIfam" id="TIGR00229">
    <property type="entry name" value="sensory_box"/>
    <property type="match status" value="2"/>
</dbReference>
<dbReference type="SMART" id="SM00091">
    <property type="entry name" value="PAS"/>
    <property type="match status" value="2"/>
</dbReference>
<dbReference type="SUPFAM" id="SSF55073">
    <property type="entry name" value="Nucleotide cyclase"/>
    <property type="match status" value="1"/>
</dbReference>
<protein>
    <recommendedName>
        <fullName evidence="8">Diguanylate cyclase</fullName>
    </recommendedName>
</protein>
<dbReference type="Pfam" id="PF13426">
    <property type="entry name" value="PAS_9"/>
    <property type="match status" value="1"/>
</dbReference>
<dbReference type="PROSITE" id="PS50112">
    <property type="entry name" value="PAS"/>
    <property type="match status" value="2"/>
</dbReference>
<dbReference type="AlphaFoldDB" id="A0A2K8NB01"/>
<sequence length="975" mass="108616">MRIDGEPTGGASSALEPLSRPLLIAVVGSMLLGFFAMWHCPDTFHLPDKLPYISVHFLLELSSIAISWMIFSVGWHGVGENGIGSMAFLGSVFLAVGLLDVLHTLTYQGMPDFIGPSAAPVATAYWMAARLIEAVGILIATLLPGRPYRRWVRRGLATGAILSVFLIAWAITTRLDQLPALYIPGQGLTPLKIGLEYGVVVVHIATMAAIARLPGKLDPIDRGGMMVGLVAVALGELFFTRYVQVTDIYNLLGHIYKVLGYGFFYRAIFIQNVHAPFRQLQRSQSELFESREWLFTTLKSIGDAVIATDEGGRVKFMNAVAESLTGWSSAEAVGRPIHEVFDILNEQTRLPVEVPVTKVLQEGVQIGLANHTLLIPRYGSPVPIDDSAAPIRDDHGRIQGVVLVFRDISAKRMSEERDRLASRVLESISQGVVITDPTGRIVSVNPRASEITGYTLPELIGQTPHVFSSGRHDRAFYEKMWKSLTESGFWRGEIWNRRKDGRFYLEEIAISAVKDDSGNTTQFVGIFQDITQRRQMEEQIRYQADHDPLTGLFNRNRFKALLQSAIDEAGDTGHLAVLFLDLDRFKFINDTLGHGVGDRLLQEAAGRLVAIMRPGDVVARLGGDEFIVLVRRSGEEREVAEVAERIAGVFREPFRLDGHELYVTASVGISVYPRDGLGGEILVKNADAAMYQAKESGETYQFYRPEMNAATAKRLNLENRLRRALERHEFTLAYQPQVDFRSGRITGVEALVRWLDPEEGVILPGTFIPLAEETGLILPLGRWVLEQACAQTKRWHEQGFKHLKVAVNLSMVQFHQKDLLEMVQEILQRTRLEPRFLELELTESAVMRNPGTAIRILSELRDAGIQIALDDFGIGHSSLNYLKQLPVDRVKIDRSFIRNMPVDSADVAIVTAIVTLAHHLRLRVLAEGVETDAQRDALRSIGCDEYQGYVFSRPVDPGDLVPLLQQCLHAPRDLS</sequence>
<keyword evidence="1" id="KW-0812">Transmembrane</keyword>
<keyword evidence="1" id="KW-0472">Membrane</keyword>
<dbReference type="InterPro" id="IPR029787">
    <property type="entry name" value="Nucleotide_cyclase"/>
</dbReference>
<dbReference type="RefSeq" id="WP_100669038.1">
    <property type="nucleotide sequence ID" value="NZ_CP024955.1"/>
</dbReference>
<accession>A0A2K8NB01</accession>
<dbReference type="NCBIfam" id="TIGR00254">
    <property type="entry name" value="GGDEF"/>
    <property type="match status" value="1"/>
</dbReference>
<organism evidence="6 7">
    <name type="scientific">Kyrpidia spormannii</name>
    <dbReference type="NCBI Taxonomy" id="2055160"/>
    <lineage>
        <taxon>Bacteria</taxon>
        <taxon>Bacillati</taxon>
        <taxon>Bacillota</taxon>
        <taxon>Bacilli</taxon>
        <taxon>Bacillales</taxon>
        <taxon>Alicyclobacillaceae</taxon>
        <taxon>Kyrpidia</taxon>
    </lineage>
</organism>
<gene>
    <name evidence="6" type="ORF">CVV65_16285</name>
</gene>
<dbReference type="Gene3D" id="3.20.20.450">
    <property type="entry name" value="EAL domain"/>
    <property type="match status" value="1"/>
</dbReference>
<dbReference type="Gene3D" id="3.30.70.270">
    <property type="match status" value="1"/>
</dbReference>
<dbReference type="InterPro" id="IPR000160">
    <property type="entry name" value="GGDEF_dom"/>
</dbReference>
<dbReference type="Pfam" id="PF00563">
    <property type="entry name" value="EAL"/>
    <property type="match status" value="1"/>
</dbReference>
<evidence type="ECO:0000259" key="4">
    <source>
        <dbReference type="PROSITE" id="PS50883"/>
    </source>
</evidence>
<dbReference type="InterPro" id="IPR035965">
    <property type="entry name" value="PAS-like_dom_sf"/>
</dbReference>
<evidence type="ECO:0008006" key="8">
    <source>
        <dbReference type="Google" id="ProtNLM"/>
    </source>
</evidence>
<dbReference type="PANTHER" id="PTHR44757:SF2">
    <property type="entry name" value="BIOFILM ARCHITECTURE MAINTENANCE PROTEIN MBAA"/>
    <property type="match status" value="1"/>
</dbReference>
<dbReference type="PANTHER" id="PTHR44757">
    <property type="entry name" value="DIGUANYLATE CYCLASE DGCP"/>
    <property type="match status" value="1"/>
</dbReference>
<feature type="transmembrane region" description="Helical" evidence="1">
    <location>
        <begin position="21"/>
        <end position="38"/>
    </location>
</feature>
<evidence type="ECO:0000259" key="3">
    <source>
        <dbReference type="PROSITE" id="PS50113"/>
    </source>
</evidence>
<dbReference type="InterPro" id="IPR001610">
    <property type="entry name" value="PAC"/>
</dbReference>
<dbReference type="Pfam" id="PF17159">
    <property type="entry name" value="MASE3"/>
    <property type="match status" value="1"/>
</dbReference>
<feature type="domain" description="PAS" evidence="2">
    <location>
        <begin position="290"/>
        <end position="363"/>
    </location>
</feature>
<dbReference type="InterPro" id="IPR052155">
    <property type="entry name" value="Biofilm_reg_signaling"/>
</dbReference>
<dbReference type="InterPro" id="IPR035919">
    <property type="entry name" value="EAL_sf"/>
</dbReference>
<keyword evidence="1" id="KW-1133">Transmembrane helix</keyword>